<comment type="caution">
    <text evidence="1">The sequence shown here is derived from an EMBL/GenBank/DDBJ whole genome shotgun (WGS) entry which is preliminary data.</text>
</comment>
<dbReference type="Proteomes" id="UP001054945">
    <property type="component" value="Unassembled WGS sequence"/>
</dbReference>
<evidence type="ECO:0000313" key="1">
    <source>
        <dbReference type="EMBL" id="GIY93503.1"/>
    </source>
</evidence>
<evidence type="ECO:0000313" key="2">
    <source>
        <dbReference type="Proteomes" id="UP001054945"/>
    </source>
</evidence>
<name>A0AAV4XGG2_CAEEX</name>
<reference evidence="1 2" key="1">
    <citation type="submission" date="2021-06" db="EMBL/GenBank/DDBJ databases">
        <title>Caerostris extrusa draft genome.</title>
        <authorList>
            <person name="Kono N."/>
            <person name="Arakawa K."/>
        </authorList>
    </citation>
    <scope>NUCLEOTIDE SEQUENCE [LARGE SCALE GENOMIC DNA]</scope>
</reference>
<gene>
    <name evidence="1" type="ORF">CEXT_718331</name>
</gene>
<proteinExistence type="predicted"/>
<dbReference type="EMBL" id="BPLR01000272">
    <property type="protein sequence ID" value="GIY93503.1"/>
    <property type="molecule type" value="Genomic_DNA"/>
</dbReference>
<sequence>MDLRYEPRSCIPGKATKSRTWRLKRSFIRQLPWYRFQLPALWRPPKSRPWDDEEGFESSSAGWSVRCETWPNRCAASISSSHSVYSRSRIPCRKMR</sequence>
<accession>A0AAV4XGG2</accession>
<dbReference type="AlphaFoldDB" id="A0AAV4XGG2"/>
<organism evidence="1 2">
    <name type="scientific">Caerostris extrusa</name>
    <name type="common">Bark spider</name>
    <name type="synonym">Caerostris bankana</name>
    <dbReference type="NCBI Taxonomy" id="172846"/>
    <lineage>
        <taxon>Eukaryota</taxon>
        <taxon>Metazoa</taxon>
        <taxon>Ecdysozoa</taxon>
        <taxon>Arthropoda</taxon>
        <taxon>Chelicerata</taxon>
        <taxon>Arachnida</taxon>
        <taxon>Araneae</taxon>
        <taxon>Araneomorphae</taxon>
        <taxon>Entelegynae</taxon>
        <taxon>Araneoidea</taxon>
        <taxon>Araneidae</taxon>
        <taxon>Caerostris</taxon>
    </lineage>
</organism>
<keyword evidence="2" id="KW-1185">Reference proteome</keyword>
<protein>
    <submittedName>
        <fullName evidence="1">Uncharacterized protein</fullName>
    </submittedName>
</protein>